<dbReference type="EMBL" id="JADKMY010000001">
    <property type="protein sequence ID" value="MBF4553245.1"/>
    <property type="molecule type" value="Genomic_DNA"/>
</dbReference>
<dbReference type="Gene3D" id="6.10.250.660">
    <property type="match status" value="1"/>
</dbReference>
<dbReference type="InterPro" id="IPR019933">
    <property type="entry name" value="DivIVA_domain"/>
</dbReference>
<comment type="caution">
    <text evidence="1">The sequence shown here is derived from an EMBL/GenBank/DDBJ whole genome shotgun (WGS) entry which is preliminary data.</text>
</comment>
<organism evidence="1 2">
    <name type="scientific">Corynebacterium suicordis DSM 45110</name>
    <dbReference type="NCBI Taxonomy" id="1121369"/>
    <lineage>
        <taxon>Bacteria</taxon>
        <taxon>Bacillati</taxon>
        <taxon>Actinomycetota</taxon>
        <taxon>Actinomycetes</taxon>
        <taxon>Mycobacteriales</taxon>
        <taxon>Corynebacteriaceae</taxon>
        <taxon>Corynebacterium</taxon>
    </lineage>
</organism>
<dbReference type="Proteomes" id="UP000635902">
    <property type="component" value="Unassembled WGS sequence"/>
</dbReference>
<accession>A0ABR9ZIM7</accession>
<reference evidence="1 2" key="1">
    <citation type="submission" date="2020-10" db="EMBL/GenBank/DDBJ databases">
        <title>Novel species in genus Corynebacterium.</title>
        <authorList>
            <person name="Zhang G."/>
        </authorList>
    </citation>
    <scope>NUCLEOTIDE SEQUENCE [LARGE SCALE GENOMIC DNA]</scope>
    <source>
        <strain evidence="1 2">DSM 45110</strain>
    </source>
</reference>
<dbReference type="NCBIfam" id="TIGR03544">
    <property type="entry name" value="DivI1A_domain"/>
    <property type="match status" value="1"/>
</dbReference>
<gene>
    <name evidence="1" type="ORF">IRY30_04000</name>
</gene>
<protein>
    <submittedName>
        <fullName evidence="1">DivIVA domain-containing protein</fullName>
    </submittedName>
</protein>
<keyword evidence="2" id="KW-1185">Reference proteome</keyword>
<proteinExistence type="predicted"/>
<sequence length="96" mass="10857">MYWLFSLIGAMLVGALLTYVLATVVGRGELLPPAKKGLLAEEHQRQLAEWPVTARNVDSVRFTTSLRGYNQQEVDEYLRRVTARLASFEMQQGDSQ</sequence>
<evidence type="ECO:0000313" key="2">
    <source>
        <dbReference type="Proteomes" id="UP000635902"/>
    </source>
</evidence>
<evidence type="ECO:0000313" key="1">
    <source>
        <dbReference type="EMBL" id="MBF4553245.1"/>
    </source>
</evidence>
<name>A0ABR9ZIM7_9CORY</name>
<dbReference type="RefSeq" id="WP_194556071.1">
    <property type="nucleotide sequence ID" value="NZ_JADKMY010000001.1"/>
</dbReference>